<dbReference type="GO" id="GO:0061723">
    <property type="term" value="P:glycophagy"/>
    <property type="evidence" value="ECO:0007669"/>
    <property type="project" value="TreeGrafter"/>
</dbReference>
<dbReference type="GeneID" id="5002257"/>
<sequence length="97" mass="10756">MPPDLDPSRRVVVLFKATGDAPILRQNKVRVRADARFEDVVAHLSKLIKRERAFAYLGAAFTPSYDARVGALCDGYGERNDEGGRLVVFYSTTPAWG</sequence>
<name>A4RYE8_OSTLU</name>
<dbReference type="GO" id="GO:0000421">
    <property type="term" value="C:autophagosome membrane"/>
    <property type="evidence" value="ECO:0007669"/>
    <property type="project" value="TreeGrafter"/>
</dbReference>
<dbReference type="Gene3D" id="3.10.20.90">
    <property type="entry name" value="Phosphatidylinositol 3-kinase Catalytic Subunit, Chain A, domain 1"/>
    <property type="match status" value="1"/>
</dbReference>
<keyword evidence="2 4" id="KW-0833">Ubl conjugation pathway</keyword>
<comment type="subunit">
    <text evidence="4">Forms a conjugate with ATG5.</text>
</comment>
<evidence type="ECO:0000256" key="3">
    <source>
        <dbReference type="ARBA" id="ARBA00023006"/>
    </source>
</evidence>
<dbReference type="SUPFAM" id="SSF54236">
    <property type="entry name" value="Ubiquitin-like"/>
    <property type="match status" value="1"/>
</dbReference>
<gene>
    <name evidence="5" type="ORF">OSTLU_32003</name>
</gene>
<dbReference type="Gramene" id="ABO96664">
    <property type="protein sequence ID" value="ABO96664"/>
    <property type="gene ID" value="OSTLU_32003"/>
</dbReference>
<dbReference type="HOGENOM" id="CLU_106795_3_1_1"/>
<evidence type="ECO:0000256" key="4">
    <source>
        <dbReference type="RuleBase" id="RU361201"/>
    </source>
</evidence>
<dbReference type="GO" id="GO:0034274">
    <property type="term" value="C:Atg12-Atg5-Atg16 complex"/>
    <property type="evidence" value="ECO:0007669"/>
    <property type="project" value="TreeGrafter"/>
</dbReference>
<dbReference type="Proteomes" id="UP000001568">
    <property type="component" value="Chromosome 6"/>
</dbReference>
<evidence type="ECO:0000313" key="6">
    <source>
        <dbReference type="Proteomes" id="UP000001568"/>
    </source>
</evidence>
<dbReference type="eggNOG" id="KOG3439">
    <property type="taxonomic scope" value="Eukaryota"/>
</dbReference>
<comment type="function">
    <text evidence="4">Ubiquitin-like protein involved in cytoplasm to vacuole transport (Cvt) and autophagic vesicle formation.</text>
</comment>
<dbReference type="GO" id="GO:0034727">
    <property type="term" value="P:piecemeal microautophagy of the nucleus"/>
    <property type="evidence" value="ECO:0007669"/>
    <property type="project" value="TreeGrafter"/>
</dbReference>
<dbReference type="STRING" id="436017.A4RYE8"/>
<dbReference type="PANTHER" id="PTHR13385:SF0">
    <property type="entry name" value="UBIQUITIN-LIKE PROTEIN ATG12"/>
    <property type="match status" value="1"/>
</dbReference>
<proteinExistence type="inferred from homology"/>
<dbReference type="GO" id="GO:0034045">
    <property type="term" value="C:phagophore assembly site membrane"/>
    <property type="evidence" value="ECO:0007669"/>
    <property type="project" value="TreeGrafter"/>
</dbReference>
<dbReference type="AlphaFoldDB" id="A4RYE8"/>
<evidence type="ECO:0000256" key="2">
    <source>
        <dbReference type="ARBA" id="ARBA00022786"/>
    </source>
</evidence>
<keyword evidence="1 4" id="KW-1017">Isopeptide bond</keyword>
<keyword evidence="3 4" id="KW-0072">Autophagy</keyword>
<reference evidence="5 6" key="1">
    <citation type="journal article" date="2007" name="Proc. Natl. Acad. Sci. U.S.A.">
        <title>The tiny eukaryote Ostreococcus provides genomic insights into the paradox of plankton speciation.</title>
        <authorList>
            <person name="Palenik B."/>
            <person name="Grimwood J."/>
            <person name="Aerts A."/>
            <person name="Rouze P."/>
            <person name="Salamov A."/>
            <person name="Putnam N."/>
            <person name="Dupont C."/>
            <person name="Jorgensen R."/>
            <person name="Derelle E."/>
            <person name="Rombauts S."/>
            <person name="Zhou K."/>
            <person name="Otillar R."/>
            <person name="Merchant S.S."/>
            <person name="Podell S."/>
            <person name="Gaasterland T."/>
            <person name="Napoli C."/>
            <person name="Gendler K."/>
            <person name="Manuell A."/>
            <person name="Tai V."/>
            <person name="Vallon O."/>
            <person name="Piganeau G."/>
            <person name="Jancek S."/>
            <person name="Heijde M."/>
            <person name="Jabbari K."/>
            <person name="Bowler C."/>
            <person name="Lohr M."/>
            <person name="Robbens S."/>
            <person name="Werner G."/>
            <person name="Dubchak I."/>
            <person name="Pazour G.J."/>
            <person name="Ren Q."/>
            <person name="Paulsen I."/>
            <person name="Delwiche C."/>
            <person name="Schmutz J."/>
            <person name="Rokhsar D."/>
            <person name="Van de Peer Y."/>
            <person name="Moreau H."/>
            <person name="Grigoriev I.V."/>
        </authorList>
    </citation>
    <scope>NUCLEOTIDE SEQUENCE [LARGE SCALE GENOMIC DNA]</scope>
    <source>
        <strain evidence="5 6">CCE9901</strain>
    </source>
</reference>
<dbReference type="GO" id="GO:0097352">
    <property type="term" value="P:autophagosome maturation"/>
    <property type="evidence" value="ECO:0007669"/>
    <property type="project" value="TreeGrafter"/>
</dbReference>
<keyword evidence="6" id="KW-1185">Reference proteome</keyword>
<dbReference type="RefSeq" id="XP_001418371.1">
    <property type="nucleotide sequence ID" value="XM_001418334.1"/>
</dbReference>
<dbReference type="GO" id="GO:0019776">
    <property type="term" value="F:Atg8-family ligase activity"/>
    <property type="evidence" value="ECO:0007669"/>
    <property type="project" value="TreeGrafter"/>
</dbReference>
<dbReference type="PANTHER" id="PTHR13385">
    <property type="entry name" value="AUTOPHAGY PROTEIN 12"/>
    <property type="match status" value="1"/>
</dbReference>
<dbReference type="InterPro" id="IPR029071">
    <property type="entry name" value="Ubiquitin-like_domsf"/>
</dbReference>
<dbReference type="KEGG" id="olu:OSTLU_32003"/>
<dbReference type="OMA" id="CMIDILL"/>
<dbReference type="CDD" id="cd01612">
    <property type="entry name" value="Ubl_ATG12"/>
    <property type="match status" value="1"/>
</dbReference>
<comment type="similarity">
    <text evidence="4">Belongs to the ATG12 family.</text>
</comment>
<dbReference type="Pfam" id="PF04110">
    <property type="entry name" value="APG12"/>
    <property type="match status" value="1"/>
</dbReference>
<dbReference type="InterPro" id="IPR007242">
    <property type="entry name" value="Atg12"/>
</dbReference>
<dbReference type="GO" id="GO:0000045">
    <property type="term" value="P:autophagosome assembly"/>
    <property type="evidence" value="ECO:0007669"/>
    <property type="project" value="InterPro"/>
</dbReference>
<evidence type="ECO:0000313" key="5">
    <source>
        <dbReference type="EMBL" id="ABO96664.1"/>
    </source>
</evidence>
<evidence type="ECO:0000256" key="1">
    <source>
        <dbReference type="ARBA" id="ARBA00022499"/>
    </source>
</evidence>
<protein>
    <recommendedName>
        <fullName evidence="4">Ubiquitin-like protein ATG12</fullName>
    </recommendedName>
</protein>
<dbReference type="OrthoDB" id="10003551at2759"/>
<dbReference type="EMBL" id="CP000586">
    <property type="protein sequence ID" value="ABO96664.1"/>
    <property type="molecule type" value="Genomic_DNA"/>
</dbReference>
<dbReference type="GO" id="GO:0000422">
    <property type="term" value="P:autophagy of mitochondrion"/>
    <property type="evidence" value="ECO:0007669"/>
    <property type="project" value="TreeGrafter"/>
</dbReference>
<organism evidence="5 6">
    <name type="scientific">Ostreococcus lucimarinus (strain CCE9901)</name>
    <dbReference type="NCBI Taxonomy" id="436017"/>
    <lineage>
        <taxon>Eukaryota</taxon>
        <taxon>Viridiplantae</taxon>
        <taxon>Chlorophyta</taxon>
        <taxon>Mamiellophyceae</taxon>
        <taxon>Mamiellales</taxon>
        <taxon>Bathycoccaceae</taxon>
        <taxon>Ostreococcus</taxon>
    </lineage>
</organism>
<accession>A4RYE8</accession>